<evidence type="ECO:0000313" key="22">
    <source>
        <dbReference type="Proteomes" id="UP000836841"/>
    </source>
</evidence>
<dbReference type="GO" id="GO:0006281">
    <property type="term" value="P:DNA repair"/>
    <property type="evidence" value="ECO:0007669"/>
    <property type="project" value="UniProtKB-KW"/>
</dbReference>
<feature type="DNA-binding region" description="Homeobox" evidence="19">
    <location>
        <begin position="393"/>
        <end position="455"/>
    </location>
</feature>
<keyword evidence="14" id="KW-0234">DNA repair</keyword>
<keyword evidence="8" id="KW-0227">DNA damage</keyword>
<dbReference type="InterPro" id="IPR001356">
    <property type="entry name" value="HD"/>
</dbReference>
<evidence type="ECO:0000256" key="19">
    <source>
        <dbReference type="PROSITE-ProRule" id="PRU00108"/>
    </source>
</evidence>
<dbReference type="SMART" id="SM00389">
    <property type="entry name" value="HOX"/>
    <property type="match status" value="1"/>
</dbReference>
<dbReference type="GO" id="GO:0006355">
    <property type="term" value="P:regulation of DNA-templated transcription"/>
    <property type="evidence" value="ECO:0007669"/>
    <property type="project" value="InterPro"/>
</dbReference>
<evidence type="ECO:0000256" key="8">
    <source>
        <dbReference type="ARBA" id="ARBA00022763"/>
    </source>
</evidence>
<name>A0AAU9SZ75_THLAR</name>
<proteinExistence type="inferred from homology"/>
<dbReference type="Pfam" id="PF07526">
    <property type="entry name" value="POX"/>
    <property type="match status" value="1"/>
</dbReference>
<reference evidence="21 22" key="1">
    <citation type="submission" date="2022-03" db="EMBL/GenBank/DDBJ databases">
        <authorList>
            <person name="Nunn A."/>
            <person name="Chopra R."/>
            <person name="Nunn A."/>
            <person name="Contreras Garrido A."/>
        </authorList>
    </citation>
    <scope>NUCLEOTIDE SEQUENCE [LARGE SCALE GENOMIC DNA]</scope>
</reference>
<evidence type="ECO:0000256" key="12">
    <source>
        <dbReference type="ARBA" id="ARBA00023125"/>
    </source>
</evidence>
<evidence type="ECO:0000259" key="20">
    <source>
        <dbReference type="PROSITE" id="PS50071"/>
    </source>
</evidence>
<keyword evidence="16" id="KW-0131">Cell cycle</keyword>
<dbReference type="CDD" id="cd00086">
    <property type="entry name" value="homeodomain"/>
    <property type="match status" value="1"/>
</dbReference>
<accession>A0AAU9SZ75</accession>
<dbReference type="InterPro" id="IPR036465">
    <property type="entry name" value="vWFA_dom_sf"/>
</dbReference>
<keyword evidence="15 19" id="KW-0539">Nucleus</keyword>
<dbReference type="GO" id="GO:0051301">
    <property type="term" value="P:cell division"/>
    <property type="evidence" value="ECO:0007669"/>
    <property type="project" value="UniProtKB-KW"/>
</dbReference>
<evidence type="ECO:0000256" key="7">
    <source>
        <dbReference type="ARBA" id="ARBA00022618"/>
    </source>
</evidence>
<gene>
    <name evidence="21" type="ORF">TAV2_LOCUS24421</name>
</gene>
<keyword evidence="9" id="KW-0498">Mitosis</keyword>
<evidence type="ECO:0000256" key="16">
    <source>
        <dbReference type="ARBA" id="ARBA00023306"/>
    </source>
</evidence>
<evidence type="ECO:0000256" key="14">
    <source>
        <dbReference type="ARBA" id="ARBA00023204"/>
    </source>
</evidence>
<evidence type="ECO:0000256" key="3">
    <source>
        <dbReference type="ARBA" id="ARBA00006454"/>
    </source>
</evidence>
<evidence type="ECO:0000256" key="2">
    <source>
        <dbReference type="ARBA" id="ARBA00004496"/>
    </source>
</evidence>
<dbReference type="PANTHER" id="PTHR15660">
    <property type="entry name" value="BRISC AND BRCA1-A COMPLEX MEMBER 1"/>
    <property type="match status" value="1"/>
</dbReference>
<evidence type="ECO:0000256" key="1">
    <source>
        <dbReference type="ARBA" id="ARBA00004123"/>
    </source>
</evidence>
<comment type="subcellular location">
    <subcellularLocation>
        <location evidence="2">Cytoplasm</location>
    </subcellularLocation>
    <subcellularLocation>
        <location evidence="1 19">Nucleus</location>
    </subcellularLocation>
</comment>
<dbReference type="InterPro" id="IPR009057">
    <property type="entry name" value="Homeodomain-like_sf"/>
</dbReference>
<evidence type="ECO:0000256" key="13">
    <source>
        <dbReference type="ARBA" id="ARBA00023155"/>
    </source>
</evidence>
<dbReference type="SUPFAM" id="SSF46689">
    <property type="entry name" value="Homeodomain-like"/>
    <property type="match status" value="1"/>
</dbReference>
<evidence type="ECO:0000256" key="18">
    <source>
        <dbReference type="ARBA" id="ARBA00031038"/>
    </source>
</evidence>
<comment type="similarity">
    <text evidence="3">Belongs to the TALE/BELL homeobox family.</text>
</comment>
<evidence type="ECO:0000313" key="21">
    <source>
        <dbReference type="EMBL" id="CAH2077108.1"/>
    </source>
</evidence>
<organism evidence="21 22">
    <name type="scientific">Thlaspi arvense</name>
    <name type="common">Field penny-cress</name>
    <dbReference type="NCBI Taxonomy" id="13288"/>
    <lineage>
        <taxon>Eukaryota</taxon>
        <taxon>Viridiplantae</taxon>
        <taxon>Streptophyta</taxon>
        <taxon>Embryophyta</taxon>
        <taxon>Tracheophyta</taxon>
        <taxon>Spermatophyta</taxon>
        <taxon>Magnoliopsida</taxon>
        <taxon>eudicotyledons</taxon>
        <taxon>Gunneridae</taxon>
        <taxon>Pentapetalae</taxon>
        <taxon>rosids</taxon>
        <taxon>malvids</taxon>
        <taxon>Brassicales</taxon>
        <taxon>Brassicaceae</taxon>
        <taxon>Thlaspideae</taxon>
        <taxon>Thlaspi</taxon>
    </lineage>
</organism>
<evidence type="ECO:0000256" key="11">
    <source>
        <dbReference type="ARBA" id="ARBA00022853"/>
    </source>
</evidence>
<dbReference type="Proteomes" id="UP000836841">
    <property type="component" value="Chromosome 7"/>
</dbReference>
<dbReference type="SMART" id="SM00574">
    <property type="entry name" value="POX"/>
    <property type="match status" value="1"/>
</dbReference>
<sequence length="771" mass="87130">MMMRQMMEILGFFMKLYKVSLQTPMDNSNTFSSLDNVMTNQSPLLMDLIPSREDSTPFSTMLPWNPIRSDPLQMGGFDIFNSLLTNKYLSSTSRSIDVQETRNIESFELMSLPPPPLHPLDHIRPYDDSSNNMWSFGDNSEYQPYSCVEGAVGPSEPVMSTFGEEDFPFLISNKRNELSLSLATDVSDECSEISLCAATKSTRIASEQASCSSKDISTNVSQVIFGSKYLQSVQEILSHFATYSLDGLENTPQRYYSSRGTESGAANSSFENLTEFLDGTDPGSALQRRALETKKAHLLDLLQMVDDRYSHCVDEIHTVVSAFHAATELDPQVHTRFALQTISFLYRNLRERISKKILAMGSVLERGKGKSQENSMFHQQCLLQQLKRKNHQIWRPQRGLPEKSVSVLRTWMFQNFLHPYPKDSEKHLLAIRSGLTRSQVSNWFINARVRLWKPMIEDMYAEMNKRKLSNTHLQGNGASLRMPKSVMMSQEKEKPLGDISQENRRRMEEDRAVVIGGGASRYALKQARINSEDILICVDVDAESTVEMKTTGTNGRPLIRMECVKQAIILFIHNKLSINPDHRFAFATLSKSAAWLKKDFTSDAESAVASLRGLSATKSSGRADLTLLFRAAAQQAKTSRAQNRILRVILIYCRSSVRPTHDWPMNQKHFTLDVMYLHDKPSPDNCPQDVYDSLVDAVEHVSEYEGYIFESGQGLVRSVFKPMSILLSHPQQRCAQDDLDFPKSLAKKVPVLEVASAEDHFSGSNTQTISH</sequence>
<dbReference type="GO" id="GO:0006325">
    <property type="term" value="P:chromatin organization"/>
    <property type="evidence" value="ECO:0007669"/>
    <property type="project" value="UniProtKB-KW"/>
</dbReference>
<evidence type="ECO:0000256" key="10">
    <source>
        <dbReference type="ARBA" id="ARBA00022786"/>
    </source>
</evidence>
<dbReference type="InterPro" id="IPR026126">
    <property type="entry name" value="BABAM1"/>
</dbReference>
<dbReference type="PROSITE" id="PS50071">
    <property type="entry name" value="HOMEOBOX_2"/>
    <property type="match status" value="1"/>
</dbReference>
<dbReference type="Gene3D" id="1.10.10.60">
    <property type="entry name" value="Homeodomain-like"/>
    <property type="match status" value="1"/>
</dbReference>
<evidence type="ECO:0000256" key="6">
    <source>
        <dbReference type="ARBA" id="ARBA00022490"/>
    </source>
</evidence>
<keyword evidence="6" id="KW-0963">Cytoplasm</keyword>
<dbReference type="Gene3D" id="3.40.50.410">
    <property type="entry name" value="von Willebrand factor, type A domain"/>
    <property type="match status" value="1"/>
</dbReference>
<evidence type="ECO:0000256" key="5">
    <source>
        <dbReference type="ARBA" id="ARBA00019437"/>
    </source>
</evidence>
<feature type="domain" description="Homeobox" evidence="20">
    <location>
        <begin position="391"/>
        <end position="454"/>
    </location>
</feature>
<keyword evidence="12 19" id="KW-0238">DNA-binding</keyword>
<evidence type="ECO:0000256" key="15">
    <source>
        <dbReference type="ARBA" id="ARBA00023242"/>
    </source>
</evidence>
<comment type="similarity">
    <text evidence="4">Belongs to the BABAM1 family.</text>
</comment>
<dbReference type="GO" id="GO:0005737">
    <property type="term" value="C:cytoplasm"/>
    <property type="evidence" value="ECO:0007669"/>
    <property type="project" value="UniProtKB-SubCell"/>
</dbReference>
<dbReference type="PANTHER" id="PTHR15660:SF1">
    <property type="entry name" value="BRISC AND BRCA1-A COMPLEX MEMBER 1"/>
    <property type="match status" value="1"/>
</dbReference>
<keyword evidence="22" id="KW-1185">Reference proteome</keyword>
<dbReference type="Pfam" id="PF05920">
    <property type="entry name" value="Homeobox_KN"/>
    <property type="match status" value="1"/>
</dbReference>
<protein>
    <recommendedName>
        <fullName evidence="5">BRISC and BRCA1-A complex member 1</fullName>
    </recommendedName>
    <alternativeName>
        <fullName evidence="17">Mediator of RAP80 interactions and targeting subunit of 40 kDa</fullName>
    </alternativeName>
    <alternativeName>
        <fullName evidence="18">New component of the BRCA1-A complex</fullName>
    </alternativeName>
</protein>
<dbReference type="InterPro" id="IPR008422">
    <property type="entry name" value="KN_HD"/>
</dbReference>
<dbReference type="GO" id="GO:0045739">
    <property type="term" value="P:positive regulation of DNA repair"/>
    <property type="evidence" value="ECO:0007669"/>
    <property type="project" value="InterPro"/>
</dbReference>
<keyword evidence="7" id="KW-0132">Cell division</keyword>
<dbReference type="GO" id="GO:0003677">
    <property type="term" value="F:DNA binding"/>
    <property type="evidence" value="ECO:0007669"/>
    <property type="project" value="UniProtKB-UniRule"/>
</dbReference>
<evidence type="ECO:0000256" key="17">
    <source>
        <dbReference type="ARBA" id="ARBA00030984"/>
    </source>
</evidence>
<keyword evidence="13 19" id="KW-0371">Homeobox</keyword>
<dbReference type="GO" id="GO:0070552">
    <property type="term" value="C:BRISC complex"/>
    <property type="evidence" value="ECO:0007669"/>
    <property type="project" value="InterPro"/>
</dbReference>
<keyword evidence="11" id="KW-0156">Chromatin regulator</keyword>
<evidence type="ECO:0000256" key="4">
    <source>
        <dbReference type="ARBA" id="ARBA00010809"/>
    </source>
</evidence>
<dbReference type="CDD" id="cd21502">
    <property type="entry name" value="vWA_BABAM1"/>
    <property type="match status" value="1"/>
</dbReference>
<dbReference type="AlphaFoldDB" id="A0AAU9SZ75"/>
<evidence type="ECO:0000256" key="9">
    <source>
        <dbReference type="ARBA" id="ARBA00022776"/>
    </source>
</evidence>
<dbReference type="InterPro" id="IPR006563">
    <property type="entry name" value="POX_dom"/>
</dbReference>
<keyword evidence="10" id="KW-0833">Ubl conjugation pathway</keyword>
<dbReference type="EMBL" id="OU466863">
    <property type="protein sequence ID" value="CAH2077108.1"/>
    <property type="molecule type" value="Genomic_DNA"/>
</dbReference>